<name>A0ABX5Q359_9FLAO</name>
<dbReference type="RefSeq" id="WP_201764106.1">
    <property type="nucleotide sequence ID" value="NZ_QKZR01000001.1"/>
</dbReference>
<keyword evidence="1" id="KW-0472">Membrane</keyword>
<comment type="caution">
    <text evidence="2">The sequence shown here is derived from an EMBL/GenBank/DDBJ whole genome shotgun (WGS) entry which is preliminary data.</text>
</comment>
<feature type="transmembrane region" description="Helical" evidence="1">
    <location>
        <begin position="110"/>
        <end position="138"/>
    </location>
</feature>
<feature type="transmembrane region" description="Helical" evidence="1">
    <location>
        <begin position="37"/>
        <end position="55"/>
    </location>
</feature>
<keyword evidence="1" id="KW-1133">Transmembrane helix</keyword>
<dbReference type="Proteomes" id="UP000248584">
    <property type="component" value="Unassembled WGS sequence"/>
</dbReference>
<sequence length="157" mass="17701">MKTTHTIKYSLLMGIGLIVYFLIINSFGLAAQSYLSFFNAIIVGVGIFFVIRDVYRNQSQFKYMDGFVAGVTSGFIATLIFTVFMAIYLFEINPELAQELKTQITTAGNGIEFALILFIFLSGFATSIVTPLVILPLYKRSWNTSEVRNKQKPLIQR</sequence>
<gene>
    <name evidence="2" type="ORF">LX97_01395</name>
</gene>
<dbReference type="EMBL" id="QKZR01000001">
    <property type="protein sequence ID" value="PZX44384.1"/>
    <property type="molecule type" value="Genomic_DNA"/>
</dbReference>
<feature type="transmembrane region" description="Helical" evidence="1">
    <location>
        <begin position="67"/>
        <end position="90"/>
    </location>
</feature>
<evidence type="ECO:0000313" key="2">
    <source>
        <dbReference type="EMBL" id="PZX44384.1"/>
    </source>
</evidence>
<dbReference type="Pfam" id="PF13858">
    <property type="entry name" value="DUF4199"/>
    <property type="match status" value="1"/>
</dbReference>
<protein>
    <submittedName>
        <fullName evidence="2">Uncharacterized protein DUF4199</fullName>
    </submittedName>
</protein>
<proteinExistence type="predicted"/>
<reference evidence="2 3" key="1">
    <citation type="submission" date="2018-06" db="EMBL/GenBank/DDBJ databases">
        <title>Genomic Encyclopedia of Archaeal and Bacterial Type Strains, Phase II (KMG-II): from individual species to whole genera.</title>
        <authorList>
            <person name="Goeker M."/>
        </authorList>
    </citation>
    <scope>NUCLEOTIDE SEQUENCE [LARGE SCALE GENOMIC DNA]</scope>
    <source>
        <strain evidence="2 3">DSM 17205</strain>
    </source>
</reference>
<accession>A0ABX5Q359</accession>
<keyword evidence="1" id="KW-0812">Transmembrane</keyword>
<feature type="transmembrane region" description="Helical" evidence="1">
    <location>
        <begin position="12"/>
        <end position="31"/>
    </location>
</feature>
<evidence type="ECO:0000256" key="1">
    <source>
        <dbReference type="SAM" id="Phobius"/>
    </source>
</evidence>
<evidence type="ECO:0000313" key="3">
    <source>
        <dbReference type="Proteomes" id="UP000248584"/>
    </source>
</evidence>
<keyword evidence="3" id="KW-1185">Reference proteome</keyword>
<organism evidence="2 3">
    <name type="scientific">Nonlabens dokdonensis</name>
    <dbReference type="NCBI Taxonomy" id="328515"/>
    <lineage>
        <taxon>Bacteria</taxon>
        <taxon>Pseudomonadati</taxon>
        <taxon>Bacteroidota</taxon>
        <taxon>Flavobacteriia</taxon>
        <taxon>Flavobacteriales</taxon>
        <taxon>Flavobacteriaceae</taxon>
        <taxon>Nonlabens</taxon>
    </lineage>
</organism>
<dbReference type="InterPro" id="IPR025250">
    <property type="entry name" value="DUF4199"/>
</dbReference>